<dbReference type="OrthoDB" id="1854625at2"/>
<dbReference type="Gene3D" id="3.40.50.720">
    <property type="entry name" value="NAD(P)-binding Rossmann-like Domain"/>
    <property type="match status" value="1"/>
</dbReference>
<dbReference type="GO" id="GO:0008168">
    <property type="term" value="F:methyltransferase activity"/>
    <property type="evidence" value="ECO:0007669"/>
    <property type="project" value="UniProtKB-KW"/>
</dbReference>
<dbReference type="Gene3D" id="3.40.50.150">
    <property type="entry name" value="Vaccinia Virus protein VP39"/>
    <property type="match status" value="1"/>
</dbReference>
<keyword evidence="5" id="KW-1185">Reference proteome</keyword>
<feature type="domain" description="C2185-like N-terminal" evidence="3">
    <location>
        <begin position="42"/>
        <end position="104"/>
    </location>
</feature>
<dbReference type="InterPro" id="IPR029063">
    <property type="entry name" value="SAM-dependent_MTases_sf"/>
</dbReference>
<evidence type="ECO:0000313" key="4">
    <source>
        <dbReference type="EMBL" id="RDU22808.1"/>
    </source>
</evidence>
<proteinExistence type="predicted"/>
<keyword evidence="1 4" id="KW-0808">Transferase</keyword>
<evidence type="ECO:0000313" key="5">
    <source>
        <dbReference type="Proteomes" id="UP000255036"/>
    </source>
</evidence>
<evidence type="ECO:0000259" key="2">
    <source>
        <dbReference type="Pfam" id="PF13649"/>
    </source>
</evidence>
<feature type="domain" description="Methyltransferase" evidence="2">
    <location>
        <begin position="163"/>
        <end position="256"/>
    </location>
</feature>
<dbReference type="InterPro" id="IPR041698">
    <property type="entry name" value="Methyltransf_25"/>
</dbReference>
<dbReference type="RefSeq" id="WP_115482570.1">
    <property type="nucleotide sequence ID" value="NZ_QRCT01000045.1"/>
</dbReference>
<dbReference type="Pfam" id="PF22674">
    <property type="entry name" value="C2185-like_N"/>
    <property type="match status" value="1"/>
</dbReference>
<name>A0A371ATC1_9FIRM</name>
<protein>
    <submittedName>
        <fullName evidence="4">Methyltransferase domain-containing protein</fullName>
    </submittedName>
</protein>
<organism evidence="4 5">
    <name type="scientific">Anaerosacchariphilus polymeriproducens</name>
    <dbReference type="NCBI Taxonomy" id="1812858"/>
    <lineage>
        <taxon>Bacteria</taxon>
        <taxon>Bacillati</taxon>
        <taxon>Bacillota</taxon>
        <taxon>Clostridia</taxon>
        <taxon>Lachnospirales</taxon>
        <taxon>Lachnospiraceae</taxon>
        <taxon>Anaerosacchariphilus</taxon>
    </lineage>
</organism>
<dbReference type="Pfam" id="PF13649">
    <property type="entry name" value="Methyltransf_25"/>
    <property type="match status" value="1"/>
</dbReference>
<accession>A0A371ATC1</accession>
<dbReference type="InterPro" id="IPR054601">
    <property type="entry name" value="C2185-like_N"/>
</dbReference>
<dbReference type="SUPFAM" id="SSF53335">
    <property type="entry name" value="S-adenosyl-L-methionine-dependent methyltransferases"/>
    <property type="match status" value="1"/>
</dbReference>
<gene>
    <name evidence="4" type="ORF">DWV06_12740</name>
</gene>
<sequence>MDLENKYIVFPNDKIKKGEKIAIYGAGKIGRCLVEQLQATNYCRVEVLIDKEADGIDQVHGISCILPQEIKNYNPDKILIGKFAHQSEIYETLIALGIEESKIIRLEEKYILPAITNVVETIKDVNWLTYYNEAEKAADKQVDYYILPFIKKYSMTDKDKSIVCDFACGHGRIANRIRDFAKEFVGCDISEKAVDYCNTRFQKESNISFITCNSNEIPLEDNQFDFIYSWDAMVHFPIEDMQLYINEFYRLLKVQGYVLIHHSNWKNCKENKQRENALSSNRHWRSNVSKEEIARLSKQAGFEVTEQKVIDWGAISELDCITVLKKTDNEGMMLCRE</sequence>
<evidence type="ECO:0000256" key="1">
    <source>
        <dbReference type="ARBA" id="ARBA00022679"/>
    </source>
</evidence>
<dbReference type="AlphaFoldDB" id="A0A371ATC1"/>
<dbReference type="EMBL" id="QRCT01000045">
    <property type="protein sequence ID" value="RDU22808.1"/>
    <property type="molecule type" value="Genomic_DNA"/>
</dbReference>
<comment type="caution">
    <text evidence="4">The sequence shown here is derived from an EMBL/GenBank/DDBJ whole genome shotgun (WGS) entry which is preliminary data.</text>
</comment>
<dbReference type="PANTHER" id="PTHR43861">
    <property type="entry name" value="TRANS-ACONITATE 2-METHYLTRANSFERASE-RELATED"/>
    <property type="match status" value="1"/>
</dbReference>
<reference evidence="4 5" key="1">
    <citation type="submission" date="2018-07" db="EMBL/GenBank/DDBJ databases">
        <title>Anaerosacharophilus polymeroproducens gen. nov. sp. nov., an anaerobic bacterium isolated from salt field.</title>
        <authorList>
            <person name="Kim W."/>
            <person name="Yang S.-H."/>
            <person name="Oh J."/>
            <person name="Lee J.-H."/>
            <person name="Kwon K.K."/>
        </authorList>
    </citation>
    <scope>NUCLEOTIDE SEQUENCE [LARGE SCALE GENOMIC DNA]</scope>
    <source>
        <strain evidence="4 5">MCWD5</strain>
    </source>
</reference>
<evidence type="ECO:0000259" key="3">
    <source>
        <dbReference type="Pfam" id="PF22674"/>
    </source>
</evidence>
<keyword evidence="4" id="KW-0489">Methyltransferase</keyword>
<dbReference type="GO" id="GO:0032259">
    <property type="term" value="P:methylation"/>
    <property type="evidence" value="ECO:0007669"/>
    <property type="project" value="UniProtKB-KW"/>
</dbReference>
<dbReference type="CDD" id="cd02440">
    <property type="entry name" value="AdoMet_MTases"/>
    <property type="match status" value="1"/>
</dbReference>
<dbReference type="Proteomes" id="UP000255036">
    <property type="component" value="Unassembled WGS sequence"/>
</dbReference>